<accession>A0A160ME93</accession>
<gene>
    <name evidence="1" type="ORF">A361_20455</name>
</gene>
<evidence type="ECO:0000313" key="2">
    <source>
        <dbReference type="Proteomes" id="UP000077856"/>
    </source>
</evidence>
<dbReference type="KEGG" id="bon:A361_20455"/>
<proteinExistence type="predicted"/>
<protein>
    <submittedName>
        <fullName evidence="1">Uncharacterized protein</fullName>
    </submittedName>
</protein>
<dbReference type="AlphaFoldDB" id="A0A160ME93"/>
<name>A0A160ME93_9BACI</name>
<dbReference type="Proteomes" id="UP000077856">
    <property type="component" value="Chromosome"/>
</dbReference>
<sequence length="223" mass="26237">MINDYQVLFSKYDFYFPYLLELKQGGAARYLYMLVRMKNALIEVKYPNTGWMSVEKSLIYLNENYLRTLIKEDNKDFTIFIELNVDSENSIVVFEKDKVPEKYLNNCADFNVAVYDISRYRNPFIMNMVDGKPSTGTFLVRNGDEYYSVPPKLTTDKTAMSVTNHDRNLAFKNRHTFRLKMSEPNDEIATCLHLMRNIAITFSSYINNPLPIHLVRHHKELLK</sequence>
<evidence type="ECO:0000313" key="1">
    <source>
        <dbReference type="EMBL" id="AND41432.1"/>
    </source>
</evidence>
<organism evidence="1 2">
    <name type="scientific">Cytobacillus oceanisediminis 2691</name>
    <dbReference type="NCBI Taxonomy" id="1196031"/>
    <lineage>
        <taxon>Bacteria</taxon>
        <taxon>Bacillati</taxon>
        <taxon>Bacillota</taxon>
        <taxon>Bacilli</taxon>
        <taxon>Bacillales</taxon>
        <taxon>Bacillaceae</taxon>
        <taxon>Cytobacillus</taxon>
    </lineage>
</organism>
<reference evidence="1 2" key="1">
    <citation type="submission" date="2016-04" db="EMBL/GenBank/DDBJ databases">
        <title>Complete genome sequence of Bacillus oceanisediminis strain 2691.</title>
        <authorList>
            <person name="Jeong H."/>
            <person name="Kim H.J."/>
            <person name="Lee D.-W."/>
        </authorList>
    </citation>
    <scope>NUCLEOTIDE SEQUENCE [LARGE SCALE GENOMIC DNA]</scope>
    <source>
        <strain evidence="1 2">2691</strain>
    </source>
</reference>
<dbReference type="EMBL" id="CP015506">
    <property type="protein sequence ID" value="AND41432.1"/>
    <property type="molecule type" value="Genomic_DNA"/>
</dbReference>
<dbReference type="STRING" id="1196031.A361_20455"/>